<reference evidence="2" key="1">
    <citation type="journal article" date="2013" name="Genome Announc.">
        <title>First genome sequence of a syntrophic acetate-oxidizing bacterium, Tepidanaerobacter acetatoxydans strain Re1.</title>
        <authorList>
            <person name="Manzoor S."/>
            <person name="Bongcam-Rudloff E."/>
            <person name="Schnurer A."/>
            <person name="Muller B."/>
        </authorList>
    </citation>
    <scope>NUCLEOTIDE SEQUENCE [LARGE SCALE GENOMIC DNA]</scope>
    <source>
        <strain evidence="2">Re1</strain>
    </source>
</reference>
<dbReference type="InterPro" id="IPR035093">
    <property type="entry name" value="RelE/ParE_toxin_dom_sf"/>
</dbReference>
<organism evidence="1 2">
    <name type="scientific">Tepidanaerobacter acetatoxydans (strain DSM 21804 / JCM 16047 / Re1)</name>
    <dbReference type="NCBI Taxonomy" id="1209989"/>
    <lineage>
        <taxon>Bacteria</taxon>
        <taxon>Bacillati</taxon>
        <taxon>Bacillota</taxon>
        <taxon>Clostridia</taxon>
        <taxon>Thermosediminibacterales</taxon>
        <taxon>Tepidanaerobacteraceae</taxon>
        <taxon>Tepidanaerobacter</taxon>
    </lineage>
</organism>
<gene>
    <name evidence="1" type="ordered locus">TEPIRE1_0293</name>
</gene>
<dbReference type="eggNOG" id="ENOG5032WCG">
    <property type="taxonomic scope" value="Bacteria"/>
</dbReference>
<dbReference type="Proteomes" id="UP000010802">
    <property type="component" value="Chromosome"/>
</dbReference>
<name>F4LTE0_TEPAE</name>
<protein>
    <recommendedName>
        <fullName evidence="3">Toxin YoeB</fullName>
    </recommendedName>
</protein>
<dbReference type="OrthoDB" id="2003076at2"/>
<dbReference type="HOGENOM" id="CLU_2105282_0_0_9"/>
<accession>F4LTE0</accession>
<dbReference type="EMBL" id="HF563609">
    <property type="protein sequence ID" value="CCP24970.1"/>
    <property type="molecule type" value="Genomic_DNA"/>
</dbReference>
<evidence type="ECO:0008006" key="3">
    <source>
        <dbReference type="Google" id="ProtNLM"/>
    </source>
</evidence>
<accession>L0RVP8</accession>
<evidence type="ECO:0000313" key="2">
    <source>
        <dbReference type="Proteomes" id="UP000010802"/>
    </source>
</evidence>
<dbReference type="KEGG" id="tep:TepRe1_0266"/>
<proteinExistence type="predicted"/>
<dbReference type="AlphaFoldDB" id="F4LTE0"/>
<keyword evidence="2" id="KW-1185">Reference proteome</keyword>
<dbReference type="PATRIC" id="fig|1209989.3.peg.307"/>
<dbReference type="SUPFAM" id="SSF143011">
    <property type="entry name" value="RelE-like"/>
    <property type="match status" value="1"/>
</dbReference>
<dbReference type="SMR" id="F4LTE0"/>
<sequence length="115" mass="13169">MKLEYENPSVEKHFNDFNLMNRKIGKDLTRTTKKRHDQLKAAVNFSIYLSTGLGKPHPLYGNLKGCYWISITGNVRLVVEPDAENLDPASLKKCDSVIIKGVMDYHGQKHEWLIP</sequence>
<dbReference type="KEGG" id="tae:TepiRe1_0293"/>
<dbReference type="Gene3D" id="3.30.2310.20">
    <property type="entry name" value="RelE-like"/>
    <property type="match status" value="1"/>
</dbReference>
<dbReference type="RefSeq" id="WP_013777395.1">
    <property type="nucleotide sequence ID" value="NC_015519.1"/>
</dbReference>
<evidence type="ECO:0000313" key="1">
    <source>
        <dbReference type="EMBL" id="CCP24970.1"/>
    </source>
</evidence>
<dbReference type="STRING" id="1209989.TepRe1_0266"/>